<organism evidence="2 3">
    <name type="scientific">Pseudobacteroides cellulosolvens ATCC 35603 = DSM 2933</name>
    <dbReference type="NCBI Taxonomy" id="398512"/>
    <lineage>
        <taxon>Bacteria</taxon>
        <taxon>Bacillati</taxon>
        <taxon>Bacillota</taxon>
        <taxon>Clostridia</taxon>
        <taxon>Eubacteriales</taxon>
        <taxon>Oscillospiraceae</taxon>
        <taxon>Pseudobacteroides</taxon>
    </lineage>
</organism>
<dbReference type="AlphaFoldDB" id="A0A0L6JWT0"/>
<dbReference type="RefSeq" id="WP_050753833.1">
    <property type="nucleotide sequence ID" value="NZ_LGTC01000001.1"/>
</dbReference>
<evidence type="ECO:0000313" key="2">
    <source>
        <dbReference type="EMBL" id="KNY29892.1"/>
    </source>
</evidence>
<gene>
    <name evidence="2" type="ORF">Bccel_5169</name>
</gene>
<protein>
    <recommendedName>
        <fullName evidence="4">Ada DNA repair metal-binding domain-containing protein</fullName>
    </recommendedName>
</protein>
<feature type="compositionally biased region" description="Polar residues" evidence="1">
    <location>
        <begin position="40"/>
        <end position="55"/>
    </location>
</feature>
<feature type="region of interest" description="Disordered" evidence="1">
    <location>
        <begin position="1"/>
        <end position="59"/>
    </location>
</feature>
<keyword evidence="3" id="KW-1185">Reference proteome</keyword>
<reference evidence="3" key="1">
    <citation type="submission" date="2015-07" db="EMBL/GenBank/DDBJ databases">
        <title>Near-Complete Genome Sequence of the Cellulolytic Bacterium Bacteroides (Pseudobacteroides) cellulosolvens ATCC 35603.</title>
        <authorList>
            <person name="Dassa B."/>
            <person name="Utturkar S.M."/>
            <person name="Klingeman D.M."/>
            <person name="Hurt R.A."/>
            <person name="Keller M."/>
            <person name="Xu J."/>
            <person name="Reddy Y.H.K."/>
            <person name="Borovok I."/>
            <person name="Grinberg I.R."/>
            <person name="Lamed R."/>
            <person name="Zhivin O."/>
            <person name="Bayer E.A."/>
            <person name="Brown S.D."/>
        </authorList>
    </citation>
    <scope>NUCLEOTIDE SEQUENCE [LARGE SCALE GENOMIC DNA]</scope>
    <source>
        <strain evidence="3">DSM 2933</strain>
    </source>
</reference>
<evidence type="ECO:0000256" key="1">
    <source>
        <dbReference type="SAM" id="MobiDB-lite"/>
    </source>
</evidence>
<accession>A0A0L6JWT0</accession>
<dbReference type="STRING" id="398512.Bccel_5169"/>
<proteinExistence type="predicted"/>
<comment type="caution">
    <text evidence="2">The sequence shown here is derived from an EMBL/GenBank/DDBJ whole genome shotgun (WGS) entry which is preliminary data.</text>
</comment>
<dbReference type="PATRIC" id="fig|398512.5.peg.5419"/>
<name>A0A0L6JWT0_9FIRM</name>
<evidence type="ECO:0000313" key="3">
    <source>
        <dbReference type="Proteomes" id="UP000036923"/>
    </source>
</evidence>
<evidence type="ECO:0008006" key="4">
    <source>
        <dbReference type="Google" id="ProtNLM"/>
    </source>
</evidence>
<sequence>MGLWSLETNKAPIAKPTLKPSPTKKPTETKKPTSTKPPDANQTKGKIKGNISSSGEKIYHVPGGAFYDRTIAEEYFDTEAEAQAAGYRRSKR</sequence>
<dbReference type="EMBL" id="LGTC01000001">
    <property type="protein sequence ID" value="KNY29892.1"/>
    <property type="molecule type" value="Genomic_DNA"/>
</dbReference>
<dbReference type="Proteomes" id="UP000036923">
    <property type="component" value="Unassembled WGS sequence"/>
</dbReference>